<keyword evidence="6" id="KW-0347">Helicase</keyword>
<dbReference type="GO" id="GO:0008094">
    <property type="term" value="F:ATP-dependent activity, acting on DNA"/>
    <property type="evidence" value="ECO:0007669"/>
    <property type="project" value="TreeGrafter"/>
</dbReference>
<reference evidence="6 7" key="1">
    <citation type="submission" date="2020-03" db="EMBL/GenBank/DDBJ databases">
        <title>Soil Listeria distribution.</title>
        <authorList>
            <person name="Liao J."/>
            <person name="Wiedmann M."/>
        </authorList>
    </citation>
    <scope>NUCLEOTIDE SEQUENCE [LARGE SCALE GENOMIC DNA]</scope>
    <source>
        <strain evidence="6 7">FSL L7-1299</strain>
    </source>
</reference>
<evidence type="ECO:0000256" key="1">
    <source>
        <dbReference type="ARBA" id="ARBA00022741"/>
    </source>
</evidence>
<dbReference type="InterPro" id="IPR001650">
    <property type="entry name" value="Helicase_C-like"/>
</dbReference>
<dbReference type="GO" id="GO:0005524">
    <property type="term" value="F:ATP binding"/>
    <property type="evidence" value="ECO:0007669"/>
    <property type="project" value="UniProtKB-KW"/>
</dbReference>
<dbReference type="Pfam" id="PF00176">
    <property type="entry name" value="SNF2-rel_dom"/>
    <property type="match status" value="1"/>
</dbReference>
<proteinExistence type="predicted"/>
<evidence type="ECO:0000256" key="2">
    <source>
        <dbReference type="ARBA" id="ARBA00022801"/>
    </source>
</evidence>
<evidence type="ECO:0000313" key="7">
    <source>
        <dbReference type="Proteomes" id="UP000574104"/>
    </source>
</evidence>
<feature type="domain" description="Helicase ATP-binding" evidence="4">
    <location>
        <begin position="16"/>
        <end position="163"/>
    </location>
</feature>
<feature type="domain" description="Helicase C-terminal" evidence="5">
    <location>
        <begin position="238"/>
        <end position="421"/>
    </location>
</feature>
<dbReference type="SMART" id="SM00490">
    <property type="entry name" value="HELICc"/>
    <property type="match status" value="1"/>
</dbReference>
<dbReference type="InterPro" id="IPR050628">
    <property type="entry name" value="SNF2_RAD54_helicase_TF"/>
</dbReference>
<name>A0A842AD95_9LIST</name>
<dbReference type="PANTHER" id="PTHR45626">
    <property type="entry name" value="TRANSCRIPTION TERMINATION FACTOR 2-RELATED"/>
    <property type="match status" value="1"/>
</dbReference>
<dbReference type="Pfam" id="PF00271">
    <property type="entry name" value="Helicase_C"/>
    <property type="match status" value="1"/>
</dbReference>
<dbReference type="GO" id="GO:0016787">
    <property type="term" value="F:hydrolase activity"/>
    <property type="evidence" value="ECO:0007669"/>
    <property type="project" value="UniProtKB-KW"/>
</dbReference>
<dbReference type="PROSITE" id="PS51192">
    <property type="entry name" value="HELICASE_ATP_BIND_1"/>
    <property type="match status" value="1"/>
</dbReference>
<accession>A0A842AD95</accession>
<dbReference type="PROSITE" id="PS51194">
    <property type="entry name" value="HELICASE_CTER"/>
    <property type="match status" value="1"/>
</dbReference>
<dbReference type="Gene3D" id="3.40.50.300">
    <property type="entry name" value="P-loop containing nucleotide triphosphate hydrolases"/>
    <property type="match status" value="1"/>
</dbReference>
<organism evidence="6 7">
    <name type="scientific">Listeria booriae</name>
    <dbReference type="NCBI Taxonomy" id="1552123"/>
    <lineage>
        <taxon>Bacteria</taxon>
        <taxon>Bacillati</taxon>
        <taxon>Bacillota</taxon>
        <taxon>Bacilli</taxon>
        <taxon>Bacillales</taxon>
        <taxon>Listeriaceae</taxon>
        <taxon>Listeria</taxon>
    </lineage>
</organism>
<evidence type="ECO:0000313" key="6">
    <source>
        <dbReference type="EMBL" id="MBC1615287.1"/>
    </source>
</evidence>
<keyword evidence="3" id="KW-0067">ATP-binding</keyword>
<dbReference type="EMBL" id="JAARSH010000002">
    <property type="protein sequence ID" value="MBC1615287.1"/>
    <property type="molecule type" value="Genomic_DNA"/>
</dbReference>
<keyword evidence="1" id="KW-0547">Nucleotide-binding</keyword>
<dbReference type="Gene3D" id="3.40.50.10810">
    <property type="entry name" value="Tandem AAA-ATPase domain"/>
    <property type="match status" value="1"/>
</dbReference>
<dbReference type="RefSeq" id="WP_185434185.1">
    <property type="nucleotide sequence ID" value="NZ_JAARSH010000002.1"/>
</dbReference>
<dbReference type="GO" id="GO:0006281">
    <property type="term" value="P:DNA repair"/>
    <property type="evidence" value="ECO:0007669"/>
    <property type="project" value="TreeGrafter"/>
</dbReference>
<keyword evidence="2" id="KW-0378">Hydrolase</keyword>
<evidence type="ECO:0000259" key="4">
    <source>
        <dbReference type="PROSITE" id="PS51192"/>
    </source>
</evidence>
<dbReference type="Proteomes" id="UP000574104">
    <property type="component" value="Unassembled WGS sequence"/>
</dbReference>
<comment type="caution">
    <text evidence="6">The sequence shown here is derived from an EMBL/GenBank/DDBJ whole genome shotgun (WGS) entry which is preliminary data.</text>
</comment>
<dbReference type="InterPro" id="IPR038718">
    <property type="entry name" value="SNF2-like_sf"/>
</dbReference>
<dbReference type="InterPro" id="IPR000330">
    <property type="entry name" value="SNF2_N"/>
</dbReference>
<evidence type="ECO:0000256" key="3">
    <source>
        <dbReference type="ARBA" id="ARBA00022840"/>
    </source>
</evidence>
<dbReference type="InterPro" id="IPR014001">
    <property type="entry name" value="Helicase_ATP-bd"/>
</dbReference>
<dbReference type="SMART" id="SM00487">
    <property type="entry name" value="DEXDc"/>
    <property type="match status" value="1"/>
</dbReference>
<protein>
    <submittedName>
        <fullName evidence="6">DEAD/DEAH box helicase</fullName>
    </submittedName>
</protein>
<dbReference type="AlphaFoldDB" id="A0A842AD95"/>
<evidence type="ECO:0000259" key="5">
    <source>
        <dbReference type="PROSITE" id="PS51194"/>
    </source>
</evidence>
<dbReference type="InterPro" id="IPR027417">
    <property type="entry name" value="P-loop_NTPase"/>
</dbReference>
<dbReference type="SUPFAM" id="SSF52540">
    <property type="entry name" value="P-loop containing nucleoside triphosphate hydrolases"/>
    <property type="match status" value="2"/>
</dbReference>
<dbReference type="GO" id="GO:0004386">
    <property type="term" value="F:helicase activity"/>
    <property type="evidence" value="ECO:0007669"/>
    <property type="project" value="UniProtKB-KW"/>
</dbReference>
<sequence length="440" mass="51668">MINFKTNALEHQTFAANKLERLKVGALLMDMGVGKTRTIFEIYERKRARGKVDKLVYICPFAVKTAIEDEITKHYVDKPDIIILGYETISMSDNTYLHLLSSITSKTMIVLDESHYIKNINAKRTERLLKCALNTPYRFIMTGTEITKHVDDLYSQFLFLDKRILGYNSFNAFARNHLEYSMYNPSLVTKSHNIEYLGSKIQPYVYQAKKEDCVSLPEQEYIKRNYYTSDEKEREYIRIKEYFLNQIEQSEDYSSVMIFQMFTQLQKICDTDPRKIENILAIFQEMSGLKIAYFKYISSLDMVKQGLINGFEYSGRIPVQQRKEVLRKWRKSENGILLLTYGTGSLSLNLQDASNVLFANKTFDYAQRVQAENRIHRIGQANNCTYVDLSTHTGIERYIDKSIDRKENLIESFTNQVEKIKNDTSMDQRKELRKLWEKRI</sequence>
<gene>
    <name evidence="6" type="ORF">HB904_03760</name>
</gene>